<gene>
    <name evidence="2" type="ORF">PCOR1329_LOCUS82142</name>
</gene>
<protein>
    <submittedName>
        <fullName evidence="2">Uncharacterized protein</fullName>
    </submittedName>
</protein>
<sequence>MNQIAEAANSAALLMVGLDQARIDGGRLDMMWLYQFERDPPASLFARGGQSAAGGLAKPRWITVNLASLRELDLLETRRSGLQRPQGRAPVPGARGALEGQQPAGAGVIGPGGGAAEAAPKPRLRRRPKALPPAAGAPQS</sequence>
<name>A0ABN9Y3D3_9DINO</name>
<dbReference type="EMBL" id="CAUYUJ010021782">
    <property type="protein sequence ID" value="CAK0906999.1"/>
    <property type="molecule type" value="Genomic_DNA"/>
</dbReference>
<feature type="region of interest" description="Disordered" evidence="1">
    <location>
        <begin position="78"/>
        <end position="140"/>
    </location>
</feature>
<proteinExistence type="predicted"/>
<reference evidence="2" key="1">
    <citation type="submission" date="2023-10" db="EMBL/GenBank/DDBJ databases">
        <authorList>
            <person name="Chen Y."/>
            <person name="Shah S."/>
            <person name="Dougan E. K."/>
            <person name="Thang M."/>
            <person name="Chan C."/>
        </authorList>
    </citation>
    <scope>NUCLEOTIDE SEQUENCE [LARGE SCALE GENOMIC DNA]</scope>
</reference>
<evidence type="ECO:0000313" key="3">
    <source>
        <dbReference type="Proteomes" id="UP001189429"/>
    </source>
</evidence>
<evidence type="ECO:0000313" key="2">
    <source>
        <dbReference type="EMBL" id="CAK0906999.1"/>
    </source>
</evidence>
<evidence type="ECO:0000256" key="1">
    <source>
        <dbReference type="SAM" id="MobiDB-lite"/>
    </source>
</evidence>
<keyword evidence="3" id="KW-1185">Reference proteome</keyword>
<dbReference type="Proteomes" id="UP001189429">
    <property type="component" value="Unassembled WGS sequence"/>
</dbReference>
<organism evidence="2 3">
    <name type="scientific">Prorocentrum cordatum</name>
    <dbReference type="NCBI Taxonomy" id="2364126"/>
    <lineage>
        <taxon>Eukaryota</taxon>
        <taxon>Sar</taxon>
        <taxon>Alveolata</taxon>
        <taxon>Dinophyceae</taxon>
        <taxon>Prorocentrales</taxon>
        <taxon>Prorocentraceae</taxon>
        <taxon>Prorocentrum</taxon>
    </lineage>
</organism>
<comment type="caution">
    <text evidence="2">The sequence shown here is derived from an EMBL/GenBank/DDBJ whole genome shotgun (WGS) entry which is preliminary data.</text>
</comment>
<accession>A0ABN9Y3D3</accession>